<dbReference type="Gene3D" id="3.40.50.2000">
    <property type="entry name" value="Glycogen Phosphorylase B"/>
    <property type="match status" value="1"/>
</dbReference>
<gene>
    <name evidence="1" type="ORF">SAMN02745220_00218</name>
</gene>
<organism evidence="1 2">
    <name type="scientific">Desulfopila aestuarii DSM 18488</name>
    <dbReference type="NCBI Taxonomy" id="1121416"/>
    <lineage>
        <taxon>Bacteria</taxon>
        <taxon>Pseudomonadati</taxon>
        <taxon>Thermodesulfobacteriota</taxon>
        <taxon>Desulfobulbia</taxon>
        <taxon>Desulfobulbales</taxon>
        <taxon>Desulfocapsaceae</taxon>
        <taxon>Desulfopila</taxon>
    </lineage>
</organism>
<name>A0A1M7XW25_9BACT</name>
<keyword evidence="2" id="KW-1185">Reference proteome</keyword>
<evidence type="ECO:0000313" key="1">
    <source>
        <dbReference type="EMBL" id="SHO42930.1"/>
    </source>
</evidence>
<dbReference type="PANTHER" id="PTHR38134">
    <property type="entry name" value="SLR1395 PROTEIN"/>
    <property type="match status" value="1"/>
</dbReference>
<dbReference type="EMBL" id="FRFE01000001">
    <property type="protein sequence ID" value="SHO42930.1"/>
    <property type="molecule type" value="Genomic_DNA"/>
</dbReference>
<dbReference type="OrthoDB" id="9776616at2"/>
<dbReference type="Proteomes" id="UP000184603">
    <property type="component" value="Unassembled WGS sequence"/>
</dbReference>
<accession>A0A1M7XW25</accession>
<dbReference type="RefSeq" id="WP_073611581.1">
    <property type="nucleotide sequence ID" value="NZ_FRFE01000001.1"/>
</dbReference>
<sequence length="356" mass="39101">MQRIGAFITPHGFGHATRSIAVLEALQHRLPNLGIEICTTIPKHLFAESLVNVTLHPVVPDVGLVQHNALVNDLPATVAALDALLPFPEEQIASLALTLKDCCCILCDIAPLGILVAERMGIPSILLENFTWDWIYQPYIAECPELKPHAQNLAAIYSRATVHIQTEPVCNPIPGTKTCPPVFRKARTGPEEIREHIGAGTRRIVLVSLGGIDFTLPGWQQLKRMTDCLFVLAGQQENRLITPNCLAISRHSQLYHPDLIKAADLVVFKSGYSTAAECLQAGTRAVCITRPTFAESRVLGRFVQEKLDGTLLDEETFLAGTWIDQLPELLLRPRPQPATFNGADCIADLLLPLISR</sequence>
<proteinExistence type="predicted"/>
<evidence type="ECO:0008006" key="3">
    <source>
        <dbReference type="Google" id="ProtNLM"/>
    </source>
</evidence>
<protein>
    <recommendedName>
        <fullName evidence="3">Glycosyl transferase family 28 C-terminal domain-containing protein</fullName>
    </recommendedName>
</protein>
<dbReference type="SUPFAM" id="SSF53756">
    <property type="entry name" value="UDP-Glycosyltransferase/glycogen phosphorylase"/>
    <property type="match status" value="1"/>
</dbReference>
<dbReference type="PANTHER" id="PTHR38134:SF2">
    <property type="entry name" value="GALACTOKINASE"/>
    <property type="match status" value="1"/>
</dbReference>
<dbReference type="InterPro" id="IPR053205">
    <property type="entry name" value="GHMP_kinase_L-arabinokinase"/>
</dbReference>
<reference evidence="1 2" key="1">
    <citation type="submission" date="2016-12" db="EMBL/GenBank/DDBJ databases">
        <authorList>
            <person name="Song W.-J."/>
            <person name="Kurnit D.M."/>
        </authorList>
    </citation>
    <scope>NUCLEOTIDE SEQUENCE [LARGE SCALE GENOMIC DNA]</scope>
    <source>
        <strain evidence="1 2">DSM 18488</strain>
    </source>
</reference>
<dbReference type="STRING" id="1121416.SAMN02745220_00218"/>
<evidence type="ECO:0000313" key="2">
    <source>
        <dbReference type="Proteomes" id="UP000184603"/>
    </source>
</evidence>
<dbReference type="AlphaFoldDB" id="A0A1M7XW25"/>